<organism evidence="2 3">
    <name type="scientific">Botrytis fragariae</name>
    <dbReference type="NCBI Taxonomy" id="1964551"/>
    <lineage>
        <taxon>Eukaryota</taxon>
        <taxon>Fungi</taxon>
        <taxon>Dikarya</taxon>
        <taxon>Ascomycota</taxon>
        <taxon>Pezizomycotina</taxon>
        <taxon>Leotiomycetes</taxon>
        <taxon>Helotiales</taxon>
        <taxon>Sclerotiniaceae</taxon>
        <taxon>Botrytis</taxon>
    </lineage>
</organism>
<gene>
    <name evidence="2" type="ORF">Bfra_005505</name>
</gene>
<evidence type="ECO:0000313" key="2">
    <source>
        <dbReference type="EMBL" id="KAF5872151.1"/>
    </source>
</evidence>
<protein>
    <submittedName>
        <fullName evidence="2">Uncharacterized protein</fullName>
    </submittedName>
</protein>
<dbReference type="EMBL" id="JABFCT010000010">
    <property type="protein sequence ID" value="KAF5872151.1"/>
    <property type="molecule type" value="Genomic_DNA"/>
</dbReference>
<evidence type="ECO:0000313" key="3">
    <source>
        <dbReference type="Proteomes" id="UP000531561"/>
    </source>
</evidence>
<proteinExistence type="predicted"/>
<feature type="region of interest" description="Disordered" evidence="1">
    <location>
        <begin position="1"/>
        <end position="43"/>
    </location>
</feature>
<dbReference type="AlphaFoldDB" id="A0A8H6ARA5"/>
<accession>A0A8H6ARA5</accession>
<dbReference type="Proteomes" id="UP000531561">
    <property type="component" value="Unassembled WGS sequence"/>
</dbReference>
<sequence length="156" mass="17899">MTFQEYKSTPIDIPRKRKHHHQDHDGRSGQCNPRIFREDKEDHSAGFSKYRSIMYEGDTAVESRLKETSLGTETRRTNGERLGSVEFGGSLSLAKDILTSMDNEELDEGIMADTEDINESAWRKHQSRWCKNKHKLKVAKTIEVRPAVITDMETCG</sequence>
<dbReference type="RefSeq" id="XP_037191097.1">
    <property type="nucleotide sequence ID" value="XM_037335887.1"/>
</dbReference>
<dbReference type="GeneID" id="59259579"/>
<comment type="caution">
    <text evidence="2">The sequence shown here is derived from an EMBL/GenBank/DDBJ whole genome shotgun (WGS) entry which is preliminary data.</text>
</comment>
<dbReference type="OrthoDB" id="3454374at2759"/>
<reference evidence="2 3" key="1">
    <citation type="journal article" date="2020" name="Phytopathology">
        <title>A high-quality genome resource of Botrytis fragariae, a new and rapidly spreading fungal pathogen causing strawberry gray mold in the U.S.A.</title>
        <authorList>
            <person name="Wu Y."/>
            <person name="Saski C.A."/>
            <person name="Schnabel G."/>
            <person name="Xiao S."/>
            <person name="Hu M."/>
        </authorList>
    </citation>
    <scope>NUCLEOTIDE SEQUENCE [LARGE SCALE GENOMIC DNA]</scope>
    <source>
        <strain evidence="2 3">BVB16</strain>
    </source>
</reference>
<name>A0A8H6ARA5_9HELO</name>
<keyword evidence="3" id="KW-1185">Reference proteome</keyword>
<evidence type="ECO:0000256" key="1">
    <source>
        <dbReference type="SAM" id="MobiDB-lite"/>
    </source>
</evidence>